<comment type="caution">
    <text evidence="1">The sequence shown here is derived from an EMBL/GenBank/DDBJ whole genome shotgun (WGS) entry which is preliminary data.</text>
</comment>
<sequence>MKRPMLKLHFGATYKNKWKRQRNIHEAVEYLKNYDAAENPADWDGWEAHIDRWNTEAAGAYEWLENYQNEHFN</sequence>
<dbReference type="AlphaFoldDB" id="A0A0F9HV23"/>
<reference evidence="1" key="1">
    <citation type="journal article" date="2015" name="Nature">
        <title>Complex archaea that bridge the gap between prokaryotes and eukaryotes.</title>
        <authorList>
            <person name="Spang A."/>
            <person name="Saw J.H."/>
            <person name="Jorgensen S.L."/>
            <person name="Zaremba-Niedzwiedzka K."/>
            <person name="Martijn J."/>
            <person name="Lind A.E."/>
            <person name="van Eijk R."/>
            <person name="Schleper C."/>
            <person name="Guy L."/>
            <person name="Ettema T.J."/>
        </authorList>
    </citation>
    <scope>NUCLEOTIDE SEQUENCE</scope>
</reference>
<organism evidence="1">
    <name type="scientific">marine sediment metagenome</name>
    <dbReference type="NCBI Taxonomy" id="412755"/>
    <lineage>
        <taxon>unclassified sequences</taxon>
        <taxon>metagenomes</taxon>
        <taxon>ecological metagenomes</taxon>
    </lineage>
</organism>
<accession>A0A0F9HV23</accession>
<name>A0A0F9HV23_9ZZZZ</name>
<protein>
    <submittedName>
        <fullName evidence="1">Uncharacterized protein</fullName>
    </submittedName>
</protein>
<evidence type="ECO:0000313" key="1">
    <source>
        <dbReference type="EMBL" id="KKL78972.1"/>
    </source>
</evidence>
<proteinExistence type="predicted"/>
<gene>
    <name evidence="1" type="ORF">LCGC14_2019550</name>
</gene>
<dbReference type="EMBL" id="LAZR01023303">
    <property type="protein sequence ID" value="KKL78972.1"/>
    <property type="molecule type" value="Genomic_DNA"/>
</dbReference>